<keyword evidence="3" id="KW-1185">Reference proteome</keyword>
<sequence length="101" mass="11735">MKGPSRRSFQLIRPPSSSPALQTIPLVNCWYGNSLSLLLVYCRRGDSHRRARSLVAPSSPWQRRPLTSPRSLLKDRRPRHLNHPSTEAGLVRVQWWQQRAR</sequence>
<dbReference type="Proteomes" id="UP000324222">
    <property type="component" value="Unassembled WGS sequence"/>
</dbReference>
<feature type="transmembrane region" description="Helical" evidence="1">
    <location>
        <begin position="20"/>
        <end position="42"/>
    </location>
</feature>
<dbReference type="EMBL" id="VSRR010002266">
    <property type="protein sequence ID" value="MPC30497.1"/>
    <property type="molecule type" value="Genomic_DNA"/>
</dbReference>
<evidence type="ECO:0000313" key="3">
    <source>
        <dbReference type="Proteomes" id="UP000324222"/>
    </source>
</evidence>
<protein>
    <submittedName>
        <fullName evidence="2">Uncharacterized protein</fullName>
    </submittedName>
</protein>
<keyword evidence="1" id="KW-0472">Membrane</keyword>
<comment type="caution">
    <text evidence="2">The sequence shown here is derived from an EMBL/GenBank/DDBJ whole genome shotgun (WGS) entry which is preliminary data.</text>
</comment>
<evidence type="ECO:0000313" key="2">
    <source>
        <dbReference type="EMBL" id="MPC30497.1"/>
    </source>
</evidence>
<gene>
    <name evidence="2" type="ORF">E2C01_023764</name>
</gene>
<proteinExistence type="predicted"/>
<name>A0A5B7EAV0_PORTR</name>
<evidence type="ECO:0000256" key="1">
    <source>
        <dbReference type="SAM" id="Phobius"/>
    </source>
</evidence>
<keyword evidence="1" id="KW-1133">Transmembrane helix</keyword>
<dbReference type="AlphaFoldDB" id="A0A5B7EAV0"/>
<keyword evidence="1" id="KW-0812">Transmembrane</keyword>
<reference evidence="2 3" key="1">
    <citation type="submission" date="2019-05" db="EMBL/GenBank/DDBJ databases">
        <title>Another draft genome of Portunus trituberculatus and its Hox gene families provides insights of decapod evolution.</title>
        <authorList>
            <person name="Jeong J.-H."/>
            <person name="Song I."/>
            <person name="Kim S."/>
            <person name="Choi T."/>
            <person name="Kim D."/>
            <person name="Ryu S."/>
            <person name="Kim W."/>
        </authorList>
    </citation>
    <scope>NUCLEOTIDE SEQUENCE [LARGE SCALE GENOMIC DNA]</scope>
    <source>
        <tissue evidence="2">Muscle</tissue>
    </source>
</reference>
<accession>A0A5B7EAV0</accession>
<organism evidence="2 3">
    <name type="scientific">Portunus trituberculatus</name>
    <name type="common">Swimming crab</name>
    <name type="synonym">Neptunus trituberculatus</name>
    <dbReference type="NCBI Taxonomy" id="210409"/>
    <lineage>
        <taxon>Eukaryota</taxon>
        <taxon>Metazoa</taxon>
        <taxon>Ecdysozoa</taxon>
        <taxon>Arthropoda</taxon>
        <taxon>Crustacea</taxon>
        <taxon>Multicrustacea</taxon>
        <taxon>Malacostraca</taxon>
        <taxon>Eumalacostraca</taxon>
        <taxon>Eucarida</taxon>
        <taxon>Decapoda</taxon>
        <taxon>Pleocyemata</taxon>
        <taxon>Brachyura</taxon>
        <taxon>Eubrachyura</taxon>
        <taxon>Portunoidea</taxon>
        <taxon>Portunidae</taxon>
        <taxon>Portuninae</taxon>
        <taxon>Portunus</taxon>
    </lineage>
</organism>